<accession>A0A8W7MT46</accession>
<name>A0A8W7MT46_ANOAR</name>
<keyword evidence="2" id="KW-1185">Reference proteome</keyword>
<dbReference type="EnsemblMetazoa" id="AARA018484-RA">
    <property type="protein sequence ID" value="AARA018484-PA"/>
    <property type="gene ID" value="AARA018484"/>
</dbReference>
<protein>
    <submittedName>
        <fullName evidence="1">Uncharacterized protein</fullName>
    </submittedName>
</protein>
<dbReference type="Proteomes" id="UP000075840">
    <property type="component" value="Unassembled WGS sequence"/>
</dbReference>
<sequence>METPVNKMQHSKTNLQNVPGGCPGCHVVVLRANLCRPLNPGGGFPRDLPCLEVALFLGIGVLASRFGTGSLEHSLPSAFCYSFAFWMDLNCNEETITESEDFAATCWGENSLPQVFRTKDVISFRGGRNGR</sequence>
<reference evidence="1" key="1">
    <citation type="submission" date="2022-08" db="UniProtKB">
        <authorList>
            <consortium name="EnsemblMetazoa"/>
        </authorList>
    </citation>
    <scope>IDENTIFICATION</scope>
    <source>
        <strain evidence="1">Dongola</strain>
    </source>
</reference>
<evidence type="ECO:0000313" key="1">
    <source>
        <dbReference type="EnsemblMetazoa" id="AARA018484-PA"/>
    </source>
</evidence>
<evidence type="ECO:0000313" key="2">
    <source>
        <dbReference type="Proteomes" id="UP000075840"/>
    </source>
</evidence>
<dbReference type="AlphaFoldDB" id="A0A8W7MT46"/>
<dbReference type="EMBL" id="APCN01004580">
    <property type="status" value="NOT_ANNOTATED_CDS"/>
    <property type="molecule type" value="Genomic_DNA"/>
</dbReference>
<organism evidence="1 2">
    <name type="scientific">Anopheles arabiensis</name>
    <name type="common">Mosquito</name>
    <dbReference type="NCBI Taxonomy" id="7173"/>
    <lineage>
        <taxon>Eukaryota</taxon>
        <taxon>Metazoa</taxon>
        <taxon>Ecdysozoa</taxon>
        <taxon>Arthropoda</taxon>
        <taxon>Hexapoda</taxon>
        <taxon>Insecta</taxon>
        <taxon>Pterygota</taxon>
        <taxon>Neoptera</taxon>
        <taxon>Endopterygota</taxon>
        <taxon>Diptera</taxon>
        <taxon>Nematocera</taxon>
        <taxon>Culicoidea</taxon>
        <taxon>Culicidae</taxon>
        <taxon>Anophelinae</taxon>
        <taxon>Anopheles</taxon>
    </lineage>
</organism>
<proteinExistence type="predicted"/>